<evidence type="ECO:0000313" key="2">
    <source>
        <dbReference type="EMBL" id="RSL63094.1"/>
    </source>
</evidence>
<sequence length="1242" mass="141186">MPTGDGWDYVRYIPPWMDPDWQDEGQQRERTDFKISDLFDRLRPALNPKDSYKRPTKYAERFSIFPGRLDGRSRTSPTRAASRQLFPTNGDIKTGKDLFDSLNYTAAQKDMTIDEYMASARPDMQRGTETDQWLMQQYENLIIDENWQSILFGNLSMDEIHAEKYLTFEDVYFEGLSGPIDTLLERHMWEDTTDFGKDAQTPRYVYNLNGMREELDPKTNDRVWDAIQPALQLTTRMLHTNHPFTTSMQDITNRYKVPGHLYQYRVGQDPWEVKFKAKPDPHPLDPAHLMNARRLQNVQFSARAISRRTLKRVLTLRLESAFYSTGKFEDHCIARTTFLNGISDKNSPIQITIDAELVWMILSDKYSKSERMMASLVLASTLAHEMMHAWVDAAAKWLKHPRSFGITNSEDIDACKGLYSELCPYGNWPLEPYYNDDPYNEVGHAFEHHILTVDVEQVLGGAYWGFINSNEAYSRPRLLQSSAPMITRCLWPTGDFNAPPHLAAPHIRLEQLSHFIRIDDVRPFFDQDFWDISVRKYGSAALRKPSDRPHKINYNPASLKVRRDMWTAANLGSADKDWVRKEFLGWLLEKKKNVLYAYFSALVQDVIEFGSLMWRLEHDSIGWSERDAKWQELQQEVTMLCYEYAGFTVMTGAHLTPDDIVNLQMTDLYQSWELARRHLGRCPDAESTICEGKGQDFWCAQMLVTTRDGYEERVVRKLIDLMRYLMDECASLESLVCEFHQLPLSYWTAYRQRFPNGAHRIVTRAKRMANGLADLLTAMDLAEFSMPAWDNEWEGKIVDLGARFTNVGQLMALNPLKFSKDWRNMVPSMPMLRTSSRKRHQVWYFLAKKEMLSMEGEVLDKVREFKNRYQGMLYLGGSKIILPEYDPDEIAVAQRWAGTLDDSTGQSNPLAGPSTGIFDTQGVSNLVSRLQQQAQQAEDDKLRRAEASGQSPTLQQTAESQTMQAPFIPPKVQQMGMVTQTAAFGNVQVPPQSSFASYQSPSAGSAFAPYQSPSAGSAFPSHTPGDPSAWVADNSADLAQQVNQPLGPIRTLGDVPGTSLAGYGILPHPYAVRETVTDDLNNTAQTTFQYNDPSSFAQDAPRRGGTSRGYRQGAGPLGDLDQMWEQQRPNTGGQAADQDEDSDIEMTDAYRARVVIDVSSDDLSSSASDDYDRSEREGSESTSVESWSEDEVKDGPLDGSQSETALADSREKPEEEEKTLSLWSVYLGSEFGRGAKLEMSGL</sequence>
<accession>A0A428QCR2</accession>
<dbReference type="OrthoDB" id="3497519at2759"/>
<dbReference type="AlphaFoldDB" id="A0A428QCR2"/>
<dbReference type="STRING" id="1325734.A0A428QCR2"/>
<feature type="compositionally biased region" description="Polar residues" evidence="1">
    <location>
        <begin position="1124"/>
        <end position="1133"/>
    </location>
</feature>
<evidence type="ECO:0000256" key="1">
    <source>
        <dbReference type="SAM" id="MobiDB-lite"/>
    </source>
</evidence>
<feature type="compositionally biased region" description="Polar residues" evidence="1">
    <location>
        <begin position="948"/>
        <end position="960"/>
    </location>
</feature>
<gene>
    <name evidence="2" type="ORF">CEP54_005366</name>
</gene>
<keyword evidence="3" id="KW-1185">Reference proteome</keyword>
<dbReference type="EMBL" id="NKCI01000041">
    <property type="protein sequence ID" value="RSL63094.1"/>
    <property type="molecule type" value="Genomic_DNA"/>
</dbReference>
<name>A0A428QCR2_9HYPO</name>
<organism evidence="2 3">
    <name type="scientific">Fusarium duplospermum</name>
    <dbReference type="NCBI Taxonomy" id="1325734"/>
    <lineage>
        <taxon>Eukaryota</taxon>
        <taxon>Fungi</taxon>
        <taxon>Dikarya</taxon>
        <taxon>Ascomycota</taxon>
        <taxon>Pezizomycotina</taxon>
        <taxon>Sordariomycetes</taxon>
        <taxon>Hypocreomycetidae</taxon>
        <taxon>Hypocreales</taxon>
        <taxon>Nectriaceae</taxon>
        <taxon>Fusarium</taxon>
        <taxon>Fusarium solani species complex</taxon>
    </lineage>
</organism>
<comment type="caution">
    <text evidence="2">The sequence shown here is derived from an EMBL/GenBank/DDBJ whole genome shotgun (WGS) entry which is preliminary data.</text>
</comment>
<proteinExistence type="predicted"/>
<feature type="compositionally biased region" description="Polar residues" evidence="1">
    <location>
        <begin position="1085"/>
        <end position="1097"/>
    </location>
</feature>
<feature type="compositionally biased region" description="Basic and acidic residues" evidence="1">
    <location>
        <begin position="1170"/>
        <end position="1179"/>
    </location>
</feature>
<protein>
    <submittedName>
        <fullName evidence="2">Uncharacterized protein</fullName>
    </submittedName>
</protein>
<reference evidence="2 3" key="1">
    <citation type="submission" date="2017-06" db="EMBL/GenBank/DDBJ databases">
        <title>Comparative genomic analysis of Ambrosia Fusariam Clade fungi.</title>
        <authorList>
            <person name="Stajich J.E."/>
            <person name="Carrillo J."/>
            <person name="Kijimoto T."/>
            <person name="Eskalen A."/>
            <person name="O'Donnell K."/>
            <person name="Kasson M."/>
        </authorList>
    </citation>
    <scope>NUCLEOTIDE SEQUENCE [LARGE SCALE GENOMIC DNA]</scope>
    <source>
        <strain evidence="2 3">NRRL62584</strain>
    </source>
</reference>
<dbReference type="Proteomes" id="UP000288168">
    <property type="component" value="Unassembled WGS sequence"/>
</dbReference>
<feature type="region of interest" description="Disordered" evidence="1">
    <location>
        <begin position="1085"/>
        <end position="1142"/>
    </location>
</feature>
<feature type="region of interest" description="Disordered" evidence="1">
    <location>
        <begin position="929"/>
        <end position="960"/>
    </location>
</feature>
<feature type="region of interest" description="Disordered" evidence="1">
    <location>
        <begin position="1161"/>
        <end position="1220"/>
    </location>
</feature>
<evidence type="ECO:0000313" key="3">
    <source>
        <dbReference type="Proteomes" id="UP000288168"/>
    </source>
</evidence>
<feature type="compositionally biased region" description="Basic and acidic residues" evidence="1">
    <location>
        <begin position="1208"/>
        <end position="1219"/>
    </location>
</feature>